<evidence type="ECO:0000256" key="4">
    <source>
        <dbReference type="ARBA" id="ARBA00022806"/>
    </source>
</evidence>
<keyword evidence="6" id="KW-0694">RNA-binding</keyword>
<keyword evidence="2" id="KW-0547">Nucleotide-binding</keyword>
<dbReference type="EMBL" id="MN739395">
    <property type="protein sequence ID" value="QHT02527.1"/>
    <property type="molecule type" value="Genomic_DNA"/>
</dbReference>
<reference evidence="11" key="1">
    <citation type="journal article" date="2020" name="Nature">
        <title>Giant virus diversity and host interactions through global metagenomics.</title>
        <authorList>
            <person name="Schulz F."/>
            <person name="Roux S."/>
            <person name="Paez-Espino D."/>
            <person name="Jungbluth S."/>
            <person name="Walsh D.A."/>
            <person name="Denef V.J."/>
            <person name="McMahon K.D."/>
            <person name="Konstantinidis K.T."/>
            <person name="Eloe-Fadrosh E.A."/>
            <person name="Kyrpides N.C."/>
            <person name="Woyke T."/>
        </authorList>
    </citation>
    <scope>NUCLEOTIDE SEQUENCE</scope>
    <source>
        <strain evidence="11">GVMAG-M-3300020595-32</strain>
    </source>
</reference>
<evidence type="ECO:0000259" key="8">
    <source>
        <dbReference type="PROSITE" id="PS51192"/>
    </source>
</evidence>
<evidence type="ECO:0000256" key="3">
    <source>
        <dbReference type="ARBA" id="ARBA00022801"/>
    </source>
</evidence>
<evidence type="ECO:0000259" key="9">
    <source>
        <dbReference type="PROSITE" id="PS51194"/>
    </source>
</evidence>
<dbReference type="SUPFAM" id="SSF52540">
    <property type="entry name" value="P-loop containing nucleoside triphosphate hydrolases"/>
    <property type="match status" value="1"/>
</dbReference>
<dbReference type="FunFam" id="3.40.50.300:FF:000849">
    <property type="entry name" value="ATP-dependent RNA helicase DBP5"/>
    <property type="match status" value="1"/>
</dbReference>
<dbReference type="SMART" id="SM00490">
    <property type="entry name" value="HELICc"/>
    <property type="match status" value="1"/>
</dbReference>
<dbReference type="InterPro" id="IPR000629">
    <property type="entry name" value="RNA-helicase_DEAD-box_CS"/>
</dbReference>
<evidence type="ECO:0000313" key="11">
    <source>
        <dbReference type="EMBL" id="QHT02527.1"/>
    </source>
</evidence>
<dbReference type="PANTHER" id="PTHR47959">
    <property type="entry name" value="ATP-DEPENDENT RNA HELICASE RHLE-RELATED"/>
    <property type="match status" value="1"/>
</dbReference>
<dbReference type="PANTHER" id="PTHR47959:SF1">
    <property type="entry name" value="ATP-DEPENDENT RNA HELICASE DBPA"/>
    <property type="match status" value="1"/>
</dbReference>
<evidence type="ECO:0000256" key="6">
    <source>
        <dbReference type="ARBA" id="ARBA00022884"/>
    </source>
</evidence>
<protein>
    <recommendedName>
        <fullName evidence="1">RNA helicase</fullName>
        <ecNumber evidence="1">3.6.4.13</ecNumber>
    </recommendedName>
</protein>
<name>A0A6C0CDZ8_9ZZZZ</name>
<dbReference type="InterPro" id="IPR027417">
    <property type="entry name" value="P-loop_NTPase"/>
</dbReference>
<evidence type="ECO:0000256" key="5">
    <source>
        <dbReference type="ARBA" id="ARBA00022840"/>
    </source>
</evidence>
<dbReference type="PROSITE" id="PS51194">
    <property type="entry name" value="HELICASE_CTER"/>
    <property type="match status" value="1"/>
</dbReference>
<keyword evidence="5" id="KW-0067">ATP-binding</keyword>
<dbReference type="GO" id="GO:0003724">
    <property type="term" value="F:RNA helicase activity"/>
    <property type="evidence" value="ECO:0007669"/>
    <property type="project" value="UniProtKB-EC"/>
</dbReference>
<evidence type="ECO:0000256" key="7">
    <source>
        <dbReference type="ARBA" id="ARBA00047984"/>
    </source>
</evidence>
<dbReference type="SMART" id="SM00487">
    <property type="entry name" value="DEXDc"/>
    <property type="match status" value="1"/>
</dbReference>
<dbReference type="PROSITE" id="PS00039">
    <property type="entry name" value="DEAD_ATP_HELICASE"/>
    <property type="match status" value="1"/>
</dbReference>
<feature type="domain" description="Helicase C-terminal" evidence="9">
    <location>
        <begin position="224"/>
        <end position="385"/>
    </location>
</feature>
<accession>A0A6C0CDZ8</accession>
<sequence>MSGEKVLELSELSFDQLGINENLLRGIYGYGFEKPSIIQDKAIPILISGKDMIAQAQSGTGKTGAFSIGSLCRIDTSLKQTQLIVLSPTRELAEQTFNVMKELSTYTDTTFCKVVGGTRVSDCISDLKSDPQVIVGTPGRIIDMISKRHLFTDKLKMVVIDEADEMLSQGFQEMIHIIFQSLPRDSQVALFSATFPDELLEITDKFMNNPEKILVKKEQLTLDGIQQFYINVKQNNWKYDVLTDIYNTINIAQCIIYINSKNKLNQVYQCLLDDNFPVGMIHGNLMTNERTDIMDKFRQGEIRILLSTDLLSRGIDIQQLSLVINFDLPIQKETYIHRIGRSGRYGRKGVAINFVTERDLQDLEELKQFYNTTIEEMPQNIGDIISA</sequence>
<dbReference type="InterPro" id="IPR001650">
    <property type="entry name" value="Helicase_C-like"/>
</dbReference>
<feature type="domain" description="Helicase ATP-binding" evidence="8">
    <location>
        <begin position="43"/>
        <end position="213"/>
    </location>
</feature>
<dbReference type="InterPro" id="IPR014014">
    <property type="entry name" value="RNA_helicase_DEAD_Q_motif"/>
</dbReference>
<comment type="catalytic activity">
    <reaction evidence="7">
        <text>ATP + H2O = ADP + phosphate + H(+)</text>
        <dbReference type="Rhea" id="RHEA:13065"/>
        <dbReference type="ChEBI" id="CHEBI:15377"/>
        <dbReference type="ChEBI" id="CHEBI:15378"/>
        <dbReference type="ChEBI" id="CHEBI:30616"/>
        <dbReference type="ChEBI" id="CHEBI:43474"/>
        <dbReference type="ChEBI" id="CHEBI:456216"/>
        <dbReference type="EC" id="3.6.4.13"/>
    </reaction>
</comment>
<dbReference type="GO" id="GO:0005524">
    <property type="term" value="F:ATP binding"/>
    <property type="evidence" value="ECO:0007669"/>
    <property type="project" value="UniProtKB-KW"/>
</dbReference>
<dbReference type="InterPro" id="IPR011545">
    <property type="entry name" value="DEAD/DEAH_box_helicase_dom"/>
</dbReference>
<dbReference type="PROSITE" id="PS51195">
    <property type="entry name" value="Q_MOTIF"/>
    <property type="match status" value="1"/>
</dbReference>
<dbReference type="InterPro" id="IPR050079">
    <property type="entry name" value="DEAD_box_RNA_helicase"/>
</dbReference>
<dbReference type="Gene3D" id="3.40.50.300">
    <property type="entry name" value="P-loop containing nucleotide triphosphate hydrolases"/>
    <property type="match status" value="2"/>
</dbReference>
<dbReference type="Pfam" id="PF00270">
    <property type="entry name" value="DEAD"/>
    <property type="match status" value="1"/>
</dbReference>
<evidence type="ECO:0000259" key="10">
    <source>
        <dbReference type="PROSITE" id="PS51195"/>
    </source>
</evidence>
<evidence type="ECO:0000256" key="1">
    <source>
        <dbReference type="ARBA" id="ARBA00012552"/>
    </source>
</evidence>
<evidence type="ECO:0000256" key="2">
    <source>
        <dbReference type="ARBA" id="ARBA00022741"/>
    </source>
</evidence>
<dbReference type="Pfam" id="PF00271">
    <property type="entry name" value="Helicase_C"/>
    <property type="match status" value="1"/>
</dbReference>
<organism evidence="11">
    <name type="scientific">viral metagenome</name>
    <dbReference type="NCBI Taxonomy" id="1070528"/>
    <lineage>
        <taxon>unclassified sequences</taxon>
        <taxon>metagenomes</taxon>
        <taxon>organismal metagenomes</taxon>
    </lineage>
</organism>
<dbReference type="InterPro" id="IPR014001">
    <property type="entry name" value="Helicase_ATP-bd"/>
</dbReference>
<dbReference type="GO" id="GO:0005829">
    <property type="term" value="C:cytosol"/>
    <property type="evidence" value="ECO:0007669"/>
    <property type="project" value="TreeGrafter"/>
</dbReference>
<dbReference type="PROSITE" id="PS51192">
    <property type="entry name" value="HELICASE_ATP_BIND_1"/>
    <property type="match status" value="1"/>
</dbReference>
<keyword evidence="4" id="KW-0347">Helicase</keyword>
<proteinExistence type="predicted"/>
<dbReference type="GO" id="GO:0003723">
    <property type="term" value="F:RNA binding"/>
    <property type="evidence" value="ECO:0007669"/>
    <property type="project" value="UniProtKB-KW"/>
</dbReference>
<dbReference type="EC" id="3.6.4.13" evidence="1"/>
<dbReference type="GO" id="GO:0016787">
    <property type="term" value="F:hydrolase activity"/>
    <property type="evidence" value="ECO:0007669"/>
    <property type="project" value="UniProtKB-KW"/>
</dbReference>
<keyword evidence="3" id="KW-0378">Hydrolase</keyword>
<dbReference type="AlphaFoldDB" id="A0A6C0CDZ8"/>
<dbReference type="FunFam" id="3.40.50.300:FF:000031">
    <property type="entry name" value="Eukaryotic initiation factor 4A-III"/>
    <property type="match status" value="1"/>
</dbReference>
<feature type="domain" description="DEAD-box RNA helicase Q" evidence="10">
    <location>
        <begin position="12"/>
        <end position="40"/>
    </location>
</feature>
<dbReference type="CDD" id="cd18787">
    <property type="entry name" value="SF2_C_DEAD"/>
    <property type="match status" value="1"/>
</dbReference>